<gene>
    <name evidence="1" type="ORF">ASPTUDRAFT_25644</name>
</gene>
<dbReference type="OrthoDB" id="4802432at2759"/>
<dbReference type="STRING" id="767770.A0A1L9NLA1"/>
<evidence type="ECO:0000313" key="2">
    <source>
        <dbReference type="Proteomes" id="UP000184304"/>
    </source>
</evidence>
<evidence type="ECO:0000313" key="1">
    <source>
        <dbReference type="EMBL" id="OJI90058.1"/>
    </source>
</evidence>
<dbReference type="AlphaFoldDB" id="A0A1L9NLA1"/>
<dbReference type="Proteomes" id="UP000184304">
    <property type="component" value="Unassembled WGS sequence"/>
</dbReference>
<dbReference type="OMA" id="EYSSHWA"/>
<protein>
    <submittedName>
        <fullName evidence="1">Uncharacterized protein</fullName>
    </submittedName>
</protein>
<name>A0A1L9NLA1_ASPTC</name>
<accession>A0A1L9NLA1</accession>
<organism evidence="1 2">
    <name type="scientific">Aspergillus tubingensis (strain CBS 134.48)</name>
    <dbReference type="NCBI Taxonomy" id="767770"/>
    <lineage>
        <taxon>Eukaryota</taxon>
        <taxon>Fungi</taxon>
        <taxon>Dikarya</taxon>
        <taxon>Ascomycota</taxon>
        <taxon>Pezizomycotina</taxon>
        <taxon>Eurotiomycetes</taxon>
        <taxon>Eurotiomycetidae</taxon>
        <taxon>Eurotiales</taxon>
        <taxon>Aspergillaceae</taxon>
        <taxon>Aspergillus</taxon>
        <taxon>Aspergillus subgen. Circumdati</taxon>
    </lineage>
</organism>
<proteinExistence type="predicted"/>
<sequence>MIREIEYRTWGPQIYAEAIYDIVKHCPYITELRMNLGYPHRPEELEYLRARRLESSDCSLTNILFVGKPAVPRGSTILPRSLKVFHLRNETETPGRTVMPLVKVLTLEAHSVATTIRNSSASLRDLELENTALMLDYLCPLNKEGQPTLPVVYWPHLETISLHNVTCWTDEGNWLTLPTEEAEARIATVQQWEQDHDHPDDSHPSQPVIEIEHFHRLFISMGLAVQHMPRLSSIYFHPGAETELTFEFRVITGRPTYRPDHRAADAWGFSEEDLRHAELGEVSTLSMHLMVEDPIDVYCQFVLGLNHVATTTDYNRGGIIG</sequence>
<dbReference type="VEuPathDB" id="FungiDB:ASPTUDRAFT_25644"/>
<keyword evidence="2" id="KW-1185">Reference proteome</keyword>
<reference evidence="2" key="1">
    <citation type="journal article" date="2017" name="Genome Biol.">
        <title>Comparative genomics reveals high biological diversity and specific adaptations in the industrially and medically important fungal genus Aspergillus.</title>
        <authorList>
            <person name="de Vries R.P."/>
            <person name="Riley R."/>
            <person name="Wiebenga A."/>
            <person name="Aguilar-Osorio G."/>
            <person name="Amillis S."/>
            <person name="Uchima C.A."/>
            <person name="Anderluh G."/>
            <person name="Asadollahi M."/>
            <person name="Askin M."/>
            <person name="Barry K."/>
            <person name="Battaglia E."/>
            <person name="Bayram O."/>
            <person name="Benocci T."/>
            <person name="Braus-Stromeyer S.A."/>
            <person name="Caldana C."/>
            <person name="Canovas D."/>
            <person name="Cerqueira G.C."/>
            <person name="Chen F."/>
            <person name="Chen W."/>
            <person name="Choi C."/>
            <person name="Clum A."/>
            <person name="Dos Santos R.A."/>
            <person name="Damasio A.R."/>
            <person name="Diallinas G."/>
            <person name="Emri T."/>
            <person name="Fekete E."/>
            <person name="Flipphi M."/>
            <person name="Freyberg S."/>
            <person name="Gallo A."/>
            <person name="Gournas C."/>
            <person name="Habgood R."/>
            <person name="Hainaut M."/>
            <person name="Harispe M.L."/>
            <person name="Henrissat B."/>
            <person name="Hilden K.S."/>
            <person name="Hope R."/>
            <person name="Hossain A."/>
            <person name="Karabika E."/>
            <person name="Karaffa L."/>
            <person name="Karanyi Z."/>
            <person name="Krasevec N."/>
            <person name="Kuo A."/>
            <person name="Kusch H."/>
            <person name="LaButti K."/>
            <person name="Lagendijk E.L."/>
            <person name="Lapidus A."/>
            <person name="Levasseur A."/>
            <person name="Lindquist E."/>
            <person name="Lipzen A."/>
            <person name="Logrieco A.F."/>
            <person name="MacCabe A."/>
            <person name="Maekelae M.R."/>
            <person name="Malavazi I."/>
            <person name="Melin P."/>
            <person name="Meyer V."/>
            <person name="Mielnichuk N."/>
            <person name="Miskei M."/>
            <person name="Molnar A.P."/>
            <person name="Mule G."/>
            <person name="Ngan C.Y."/>
            <person name="Orejas M."/>
            <person name="Orosz E."/>
            <person name="Ouedraogo J.P."/>
            <person name="Overkamp K.M."/>
            <person name="Park H.-S."/>
            <person name="Perrone G."/>
            <person name="Piumi F."/>
            <person name="Punt P.J."/>
            <person name="Ram A.F."/>
            <person name="Ramon A."/>
            <person name="Rauscher S."/>
            <person name="Record E."/>
            <person name="Riano-Pachon D.M."/>
            <person name="Robert V."/>
            <person name="Roehrig J."/>
            <person name="Ruller R."/>
            <person name="Salamov A."/>
            <person name="Salih N.S."/>
            <person name="Samson R.A."/>
            <person name="Sandor E."/>
            <person name="Sanguinetti M."/>
            <person name="Schuetze T."/>
            <person name="Sepcic K."/>
            <person name="Shelest E."/>
            <person name="Sherlock G."/>
            <person name="Sophianopoulou V."/>
            <person name="Squina F.M."/>
            <person name="Sun H."/>
            <person name="Susca A."/>
            <person name="Todd R.B."/>
            <person name="Tsang A."/>
            <person name="Unkles S.E."/>
            <person name="van de Wiele N."/>
            <person name="van Rossen-Uffink D."/>
            <person name="Oliveira J.V."/>
            <person name="Vesth T.C."/>
            <person name="Visser J."/>
            <person name="Yu J.-H."/>
            <person name="Zhou M."/>
            <person name="Andersen M.R."/>
            <person name="Archer D.B."/>
            <person name="Baker S.E."/>
            <person name="Benoit I."/>
            <person name="Brakhage A.A."/>
            <person name="Braus G.H."/>
            <person name="Fischer R."/>
            <person name="Frisvad J.C."/>
            <person name="Goldman G.H."/>
            <person name="Houbraken J."/>
            <person name="Oakley B."/>
            <person name="Pocsi I."/>
            <person name="Scazzocchio C."/>
            <person name="Seiboth B."/>
            <person name="vanKuyk P.A."/>
            <person name="Wortman J."/>
            <person name="Dyer P.S."/>
            <person name="Grigoriev I.V."/>
        </authorList>
    </citation>
    <scope>NUCLEOTIDE SEQUENCE [LARGE SCALE GENOMIC DNA]</scope>
    <source>
        <strain evidence="2">CBS 134.48</strain>
    </source>
</reference>
<dbReference type="EMBL" id="KV878176">
    <property type="protein sequence ID" value="OJI90058.1"/>
    <property type="molecule type" value="Genomic_DNA"/>
</dbReference>